<dbReference type="PRINTS" id="PR00038">
    <property type="entry name" value="HTHLUXR"/>
</dbReference>
<dbReference type="Proteomes" id="UP001228113">
    <property type="component" value="Chromosome"/>
</dbReference>
<sequence>MPHYGTLLDKSIFRQVFESTSSLVLLTDPAGAIVQLNQEGARLFPKESTVGVPFWIRLGLEEGSLEEVLARYGSLQSLLDATQKRFIPERSDKVYDIHLVTLGAGGGSRDGYLLILEDVTARINQRLELERRVEDRTRSLARSQKMLESVFQGVGKGILLVDEDREIVESNQKACEIFGLQPSNILGMPIRALCCARGGDRLHDLFGTLVENQVVSEEIDAVYIDRRVFPAVFTISLIVVDGARLWTVIVDDISEQKGMKLQLEQEKHLTEEANITLRHVLKSIEEEQQELVARLSRVIAEDILPTLEKLKASLGDEVQAGYVDFIEELLVSLTQGSEAELDIGLLHLSKTEVRICKLIKAGFSTKDICNMMNLAFDTIQTHRKNIRKKLGLAGSGRTSLYGHLASRKI</sequence>
<dbReference type="InterPro" id="IPR000792">
    <property type="entry name" value="Tscrpt_reg_LuxR_C"/>
</dbReference>
<dbReference type="Pfam" id="PF13426">
    <property type="entry name" value="PAS_9"/>
    <property type="match status" value="1"/>
</dbReference>
<accession>A0AA48GU04</accession>
<reference evidence="3" key="1">
    <citation type="journal article" date="2023" name="Int. J. Syst. Evol. Microbiol.">
        <title>Mesoterricola silvestris gen. nov., sp. nov., Mesoterricola sediminis sp. nov., Geothrix oryzae sp. nov., Geothrix edaphica sp. nov., Geothrix rubra sp. nov., and Geothrix limicola sp. nov., six novel members of Acidobacteriota isolated from soils.</title>
        <authorList>
            <person name="Itoh H."/>
            <person name="Sugisawa Y."/>
            <person name="Mise K."/>
            <person name="Xu Z."/>
            <person name="Kuniyasu M."/>
            <person name="Ushijima N."/>
            <person name="Kawano K."/>
            <person name="Kobayashi E."/>
            <person name="Shiratori Y."/>
            <person name="Masuda Y."/>
            <person name="Senoo K."/>
        </authorList>
    </citation>
    <scope>NUCLEOTIDE SEQUENCE</scope>
    <source>
        <strain evidence="3">W786</strain>
    </source>
</reference>
<dbReference type="SUPFAM" id="SSF55785">
    <property type="entry name" value="PYP-like sensor domain (PAS domain)"/>
    <property type="match status" value="1"/>
</dbReference>
<dbReference type="Pfam" id="PF13188">
    <property type="entry name" value="PAS_8"/>
    <property type="match status" value="1"/>
</dbReference>
<feature type="domain" description="HTH luxR-type" evidence="1">
    <location>
        <begin position="341"/>
        <end position="408"/>
    </location>
</feature>
<dbReference type="InterPro" id="IPR052155">
    <property type="entry name" value="Biofilm_reg_signaling"/>
</dbReference>
<evidence type="ECO:0008006" key="5">
    <source>
        <dbReference type="Google" id="ProtNLM"/>
    </source>
</evidence>
<dbReference type="AlphaFoldDB" id="A0AA48GU04"/>
<dbReference type="KEGG" id="msea:METESE_25350"/>
<dbReference type="CDD" id="cd00130">
    <property type="entry name" value="PAS"/>
    <property type="match status" value="1"/>
</dbReference>
<dbReference type="PANTHER" id="PTHR44757:SF2">
    <property type="entry name" value="BIOFILM ARCHITECTURE MAINTENANCE PROTEIN MBAA"/>
    <property type="match status" value="1"/>
</dbReference>
<dbReference type="InterPro" id="IPR036388">
    <property type="entry name" value="WH-like_DNA-bd_sf"/>
</dbReference>
<dbReference type="InterPro" id="IPR016032">
    <property type="entry name" value="Sig_transdc_resp-reg_C-effctor"/>
</dbReference>
<feature type="domain" description="PAS" evidence="2">
    <location>
        <begin position="143"/>
        <end position="187"/>
    </location>
</feature>
<dbReference type="PROSITE" id="PS50112">
    <property type="entry name" value="PAS"/>
    <property type="match status" value="1"/>
</dbReference>
<gene>
    <name evidence="3" type="ORF">METESE_25350</name>
</gene>
<evidence type="ECO:0000259" key="2">
    <source>
        <dbReference type="PROSITE" id="PS50112"/>
    </source>
</evidence>
<proteinExistence type="predicted"/>
<dbReference type="SUPFAM" id="SSF46894">
    <property type="entry name" value="C-terminal effector domain of the bipartite response regulators"/>
    <property type="match status" value="1"/>
</dbReference>
<dbReference type="GO" id="GO:0003677">
    <property type="term" value="F:DNA binding"/>
    <property type="evidence" value="ECO:0007669"/>
    <property type="project" value="InterPro"/>
</dbReference>
<dbReference type="RefSeq" id="WP_316410335.1">
    <property type="nucleotide sequence ID" value="NZ_AP027081.1"/>
</dbReference>
<dbReference type="Gene3D" id="3.30.450.20">
    <property type="entry name" value="PAS domain"/>
    <property type="match status" value="2"/>
</dbReference>
<dbReference type="Gene3D" id="1.10.10.10">
    <property type="entry name" value="Winged helix-like DNA-binding domain superfamily/Winged helix DNA-binding domain"/>
    <property type="match status" value="1"/>
</dbReference>
<evidence type="ECO:0000259" key="1">
    <source>
        <dbReference type="PROSITE" id="PS50043"/>
    </source>
</evidence>
<dbReference type="SMART" id="SM00091">
    <property type="entry name" value="PAS"/>
    <property type="match status" value="2"/>
</dbReference>
<dbReference type="Pfam" id="PF00196">
    <property type="entry name" value="GerE"/>
    <property type="match status" value="1"/>
</dbReference>
<keyword evidence="4" id="KW-1185">Reference proteome</keyword>
<dbReference type="InterPro" id="IPR000014">
    <property type="entry name" value="PAS"/>
</dbReference>
<dbReference type="EMBL" id="AP027081">
    <property type="protein sequence ID" value="BDU77577.1"/>
    <property type="molecule type" value="Genomic_DNA"/>
</dbReference>
<evidence type="ECO:0000313" key="4">
    <source>
        <dbReference type="Proteomes" id="UP001228113"/>
    </source>
</evidence>
<dbReference type="NCBIfam" id="TIGR00229">
    <property type="entry name" value="sensory_box"/>
    <property type="match status" value="1"/>
</dbReference>
<dbReference type="InterPro" id="IPR035965">
    <property type="entry name" value="PAS-like_dom_sf"/>
</dbReference>
<evidence type="ECO:0000313" key="3">
    <source>
        <dbReference type="EMBL" id="BDU77577.1"/>
    </source>
</evidence>
<dbReference type="PROSITE" id="PS50043">
    <property type="entry name" value="HTH_LUXR_2"/>
    <property type="match status" value="1"/>
</dbReference>
<protein>
    <recommendedName>
        <fullName evidence="5">PAS domain S-box-containing protein</fullName>
    </recommendedName>
</protein>
<dbReference type="PANTHER" id="PTHR44757">
    <property type="entry name" value="DIGUANYLATE CYCLASE DGCP"/>
    <property type="match status" value="1"/>
</dbReference>
<dbReference type="GO" id="GO:0006355">
    <property type="term" value="P:regulation of DNA-templated transcription"/>
    <property type="evidence" value="ECO:0007669"/>
    <property type="project" value="InterPro"/>
</dbReference>
<name>A0AA48GU04_9BACT</name>
<dbReference type="SMART" id="SM00421">
    <property type="entry name" value="HTH_LUXR"/>
    <property type="match status" value="1"/>
</dbReference>
<organism evidence="3 4">
    <name type="scientific">Mesoterricola sediminis</name>
    <dbReference type="NCBI Taxonomy" id="2927980"/>
    <lineage>
        <taxon>Bacteria</taxon>
        <taxon>Pseudomonadati</taxon>
        <taxon>Acidobacteriota</taxon>
        <taxon>Holophagae</taxon>
        <taxon>Holophagales</taxon>
        <taxon>Holophagaceae</taxon>
        <taxon>Mesoterricola</taxon>
    </lineage>
</organism>